<feature type="domain" description="Fibronectin type-III" evidence="6">
    <location>
        <begin position="75"/>
        <end position="211"/>
    </location>
</feature>
<dbReference type="AlphaFoldDB" id="A0A443S9P8"/>
<name>A0A443S9P8_9ACAR</name>
<dbReference type="VEuPathDB" id="VectorBase:LDEU007761"/>
<keyword evidence="8" id="KW-1185">Reference proteome</keyword>
<proteinExistence type="predicted"/>
<dbReference type="OrthoDB" id="9872501at2759"/>
<dbReference type="SMART" id="SM00060">
    <property type="entry name" value="FN3"/>
    <property type="match status" value="2"/>
</dbReference>
<sequence length="486" mass="56637">MTSNIRNSRRRKRRRRHKWFQSPFKPIFVSKNIGRERKTYADIRRNYPGIYVIELSSTGTDARVALHLSEYYPYPLLPVDSTVKVTKLQSNEISVAWHSSPSESIVPIEYAVFLNHNKNLVSFCDTKQRVDETDYQSMNDRFQVTDTGFTHWWEKTANRLLAASQKLDSRRDFNSQVQRPSRNTWLSIKNLNANSTYFIDVVAINKVTNASSIYKGVVINTPPFFVNSTIKLKDNALNKVQLTRHNNYTQILKYTFKLNSLDSDRSIWIFVQSCDDRGALKISWRRNSKSNSEITEIFDFKTIEYKITSQDLNKSSSVQKMQFHLSAESEKEVNVLINKKHSKFPFPRLTSDRNVRILHSLTTHNSLTLAWIASLDDKVNYCIFQKQIDENDDIDVTLDSIQMQNLCPQTRTADYSSNRDLMTFKKLLCRRYNKFSNLRINDLIMQPINGLKASTKYVFAVKVSKSRRNSLYLDPVLVSTKSTQFF</sequence>
<dbReference type="InterPro" id="IPR019326">
    <property type="entry name" value="NDNF"/>
</dbReference>
<dbReference type="Pfam" id="PF19433">
    <property type="entry name" value="NDNF_C"/>
    <property type="match status" value="1"/>
</dbReference>
<accession>A0A443S9P8</accession>
<dbReference type="PANTHER" id="PTHR14619">
    <property type="entry name" value="NEURON-DERIVED NEUROTROPHIC FACTOR"/>
    <property type="match status" value="1"/>
</dbReference>
<organism evidence="7 8">
    <name type="scientific">Leptotrombidium deliense</name>
    <dbReference type="NCBI Taxonomy" id="299467"/>
    <lineage>
        <taxon>Eukaryota</taxon>
        <taxon>Metazoa</taxon>
        <taxon>Ecdysozoa</taxon>
        <taxon>Arthropoda</taxon>
        <taxon>Chelicerata</taxon>
        <taxon>Arachnida</taxon>
        <taxon>Acari</taxon>
        <taxon>Acariformes</taxon>
        <taxon>Trombidiformes</taxon>
        <taxon>Prostigmata</taxon>
        <taxon>Anystina</taxon>
        <taxon>Parasitengona</taxon>
        <taxon>Trombiculoidea</taxon>
        <taxon>Trombiculidae</taxon>
        <taxon>Leptotrombidium</taxon>
    </lineage>
</organism>
<evidence type="ECO:0000256" key="2">
    <source>
        <dbReference type="ARBA" id="ARBA00022525"/>
    </source>
</evidence>
<protein>
    <submittedName>
        <fullName evidence="7">Protein NDNF-like protein</fullName>
    </submittedName>
</protein>
<dbReference type="Pfam" id="PF10179">
    <property type="entry name" value="NDNF"/>
    <property type="match status" value="1"/>
</dbReference>
<dbReference type="InterPro" id="IPR003961">
    <property type="entry name" value="FN3_dom"/>
</dbReference>
<evidence type="ECO:0000259" key="6">
    <source>
        <dbReference type="SMART" id="SM00060"/>
    </source>
</evidence>
<reference evidence="7 8" key="1">
    <citation type="journal article" date="2018" name="Gigascience">
        <title>Genomes of trombidid mites reveal novel predicted allergens and laterally-transferred genes associated with secondary metabolism.</title>
        <authorList>
            <person name="Dong X."/>
            <person name="Chaisiri K."/>
            <person name="Xia D."/>
            <person name="Armstrong S.D."/>
            <person name="Fang Y."/>
            <person name="Donnelly M.J."/>
            <person name="Kadowaki T."/>
            <person name="McGarry J.W."/>
            <person name="Darby A.C."/>
            <person name="Makepeace B.L."/>
        </authorList>
    </citation>
    <scope>NUCLEOTIDE SEQUENCE [LARGE SCALE GENOMIC DNA]</scope>
    <source>
        <strain evidence="7">UoL-UT</strain>
    </source>
</reference>
<evidence type="ECO:0000313" key="8">
    <source>
        <dbReference type="Proteomes" id="UP000288716"/>
    </source>
</evidence>
<dbReference type="InterPro" id="IPR045805">
    <property type="entry name" value="NDNF_C"/>
</dbReference>
<feature type="domain" description="Fibronectin type-III" evidence="6">
    <location>
        <begin position="349"/>
        <end position="470"/>
    </location>
</feature>
<keyword evidence="2" id="KW-0964">Secreted</keyword>
<comment type="caution">
    <text evidence="7">The sequence shown here is derived from an EMBL/GenBank/DDBJ whole genome shotgun (WGS) entry which is preliminary data.</text>
</comment>
<evidence type="ECO:0000256" key="1">
    <source>
        <dbReference type="ARBA" id="ARBA00004613"/>
    </source>
</evidence>
<evidence type="ECO:0000256" key="3">
    <source>
        <dbReference type="ARBA" id="ARBA00022729"/>
    </source>
</evidence>
<dbReference type="EMBL" id="NCKV01005111">
    <property type="protein sequence ID" value="RWS24279.1"/>
    <property type="molecule type" value="Genomic_DNA"/>
</dbReference>
<evidence type="ECO:0000313" key="7">
    <source>
        <dbReference type="EMBL" id="RWS24279.1"/>
    </source>
</evidence>
<comment type="subcellular location">
    <subcellularLocation>
        <location evidence="1">Secreted</location>
    </subcellularLocation>
</comment>
<dbReference type="Proteomes" id="UP000288716">
    <property type="component" value="Unassembled WGS sequence"/>
</dbReference>
<gene>
    <name evidence="7" type="ORF">B4U80_13876</name>
</gene>
<keyword evidence="5" id="KW-0325">Glycoprotein</keyword>
<dbReference type="GO" id="GO:0005576">
    <property type="term" value="C:extracellular region"/>
    <property type="evidence" value="ECO:0007669"/>
    <property type="project" value="UniProtKB-SubCell"/>
</dbReference>
<keyword evidence="4" id="KW-0677">Repeat</keyword>
<evidence type="ECO:0000256" key="4">
    <source>
        <dbReference type="ARBA" id="ARBA00022737"/>
    </source>
</evidence>
<keyword evidence="3" id="KW-0732">Signal</keyword>
<dbReference type="InterPro" id="IPR055271">
    <property type="entry name" value="NDNF_Fn(III)_1"/>
</dbReference>
<dbReference type="PANTHER" id="PTHR14619:SF3">
    <property type="entry name" value="PROTEIN NDNF"/>
    <property type="match status" value="1"/>
</dbReference>
<evidence type="ECO:0000256" key="5">
    <source>
        <dbReference type="ARBA" id="ARBA00023180"/>
    </source>
</evidence>